<dbReference type="InterPro" id="IPR036249">
    <property type="entry name" value="Thioredoxin-like_sf"/>
</dbReference>
<dbReference type="SUPFAM" id="SSF52833">
    <property type="entry name" value="Thioredoxin-like"/>
    <property type="match status" value="1"/>
</dbReference>
<dbReference type="EMBL" id="JAYRBN010000037">
    <property type="protein sequence ID" value="KAL2746407.1"/>
    <property type="molecule type" value="Genomic_DNA"/>
</dbReference>
<evidence type="ECO:0000313" key="1">
    <source>
        <dbReference type="EMBL" id="KAL2746407.1"/>
    </source>
</evidence>
<sequence length="75" mass="8551">MRETCNYKPQFVDMVNLIEKNVPTAKVINDELVYSKLQTLAFPDYEAVCETIKDVSNGEPIKKVTKQQPIECTIS</sequence>
<protein>
    <submittedName>
        <fullName evidence="1">Migration and invasion enhancer 1</fullName>
    </submittedName>
</protein>
<keyword evidence="2" id="KW-1185">Reference proteome</keyword>
<evidence type="ECO:0000313" key="2">
    <source>
        <dbReference type="Proteomes" id="UP001607303"/>
    </source>
</evidence>
<accession>A0ABD2CMU9</accession>
<dbReference type="Gene3D" id="3.40.30.10">
    <property type="entry name" value="Glutaredoxin"/>
    <property type="match status" value="1"/>
</dbReference>
<reference evidence="1 2" key="1">
    <citation type="journal article" date="2024" name="Ann. Entomol. Soc. Am.">
        <title>Genomic analyses of the southern and eastern yellowjacket wasps (Hymenoptera: Vespidae) reveal evolutionary signatures of social life.</title>
        <authorList>
            <person name="Catto M.A."/>
            <person name="Caine P.B."/>
            <person name="Orr S.E."/>
            <person name="Hunt B.G."/>
            <person name="Goodisman M.A.D."/>
        </authorList>
    </citation>
    <scope>NUCLEOTIDE SEQUENCE [LARGE SCALE GENOMIC DNA]</scope>
    <source>
        <strain evidence="1">232</strain>
        <tissue evidence="1">Head and thorax</tissue>
    </source>
</reference>
<name>A0ABD2CMU9_VESMC</name>
<dbReference type="AlphaFoldDB" id="A0ABD2CMU9"/>
<organism evidence="1 2">
    <name type="scientific">Vespula maculifrons</name>
    <name type="common">Eastern yellow jacket</name>
    <name type="synonym">Wasp</name>
    <dbReference type="NCBI Taxonomy" id="7453"/>
    <lineage>
        <taxon>Eukaryota</taxon>
        <taxon>Metazoa</taxon>
        <taxon>Ecdysozoa</taxon>
        <taxon>Arthropoda</taxon>
        <taxon>Hexapoda</taxon>
        <taxon>Insecta</taxon>
        <taxon>Pterygota</taxon>
        <taxon>Neoptera</taxon>
        <taxon>Endopterygota</taxon>
        <taxon>Hymenoptera</taxon>
        <taxon>Apocrita</taxon>
        <taxon>Aculeata</taxon>
        <taxon>Vespoidea</taxon>
        <taxon>Vespidae</taxon>
        <taxon>Vespinae</taxon>
        <taxon>Vespula</taxon>
    </lineage>
</organism>
<proteinExistence type="predicted"/>
<gene>
    <name evidence="1" type="ORF">V1477_004777</name>
</gene>
<dbReference type="Proteomes" id="UP001607303">
    <property type="component" value="Unassembled WGS sequence"/>
</dbReference>
<comment type="caution">
    <text evidence="1">The sequence shown here is derived from an EMBL/GenBank/DDBJ whole genome shotgun (WGS) entry which is preliminary data.</text>
</comment>